<comment type="similarity">
    <text evidence="1">Belongs to the F420H(2)-dependent quinone reductase family.</text>
</comment>
<reference evidence="4" key="1">
    <citation type="journal article" date="2019" name="Int. J. Syst. Evol. Microbiol.">
        <title>The Global Catalogue of Microorganisms (GCM) 10K type strain sequencing project: providing services to taxonomists for standard genome sequencing and annotation.</title>
        <authorList>
            <consortium name="The Broad Institute Genomics Platform"/>
            <consortium name="The Broad Institute Genome Sequencing Center for Infectious Disease"/>
            <person name="Wu L."/>
            <person name="Ma J."/>
        </authorList>
    </citation>
    <scope>NUCLEOTIDE SEQUENCE [LARGE SCALE GENOMIC DNA]</scope>
    <source>
        <strain evidence="4">JCM 10083</strain>
    </source>
</reference>
<evidence type="ECO:0000313" key="4">
    <source>
        <dbReference type="Proteomes" id="UP001596514"/>
    </source>
</evidence>
<dbReference type="Gene3D" id="2.30.110.10">
    <property type="entry name" value="Electron Transport, Fmn-binding Protein, Chain A"/>
    <property type="match status" value="1"/>
</dbReference>
<accession>A0ABW2SVU3</accession>
<evidence type="ECO:0000313" key="3">
    <source>
        <dbReference type="EMBL" id="MFC7600387.1"/>
    </source>
</evidence>
<sequence>MSFTTRRGTRGARQPKANRFFTWVNTWAMKRIRTKGGQVMGMSALVLTTIGAKTGIRRSTPVAWFPGPDGSWLIVASAAGAAGNPAWYHNIAAYPDQVEIDVDGATVSVTATQLHGPGRDTAWAQIAKASARFAGYQDKTDRELPIIRLTRRPA</sequence>
<proteinExistence type="inferred from homology"/>
<keyword evidence="4" id="KW-1185">Reference proteome</keyword>
<gene>
    <name evidence="3" type="ORF">ACFQVD_09780</name>
</gene>
<organism evidence="3 4">
    <name type="scientific">Streptosporangium amethystogenes subsp. fukuiense</name>
    <dbReference type="NCBI Taxonomy" id="698418"/>
    <lineage>
        <taxon>Bacteria</taxon>
        <taxon>Bacillati</taxon>
        <taxon>Actinomycetota</taxon>
        <taxon>Actinomycetes</taxon>
        <taxon>Streptosporangiales</taxon>
        <taxon>Streptosporangiaceae</taxon>
        <taxon>Streptosporangium</taxon>
    </lineage>
</organism>
<name>A0ABW2SVU3_9ACTN</name>
<dbReference type="Proteomes" id="UP001596514">
    <property type="component" value="Unassembled WGS sequence"/>
</dbReference>
<comment type="catalytic activity">
    <reaction evidence="2">
        <text>oxidized coenzyme F420-(gamma-L-Glu)(n) + a quinol + H(+) = reduced coenzyme F420-(gamma-L-Glu)(n) + a quinone</text>
        <dbReference type="Rhea" id="RHEA:39663"/>
        <dbReference type="Rhea" id="RHEA-COMP:12939"/>
        <dbReference type="Rhea" id="RHEA-COMP:14378"/>
        <dbReference type="ChEBI" id="CHEBI:15378"/>
        <dbReference type="ChEBI" id="CHEBI:24646"/>
        <dbReference type="ChEBI" id="CHEBI:132124"/>
        <dbReference type="ChEBI" id="CHEBI:133980"/>
        <dbReference type="ChEBI" id="CHEBI:139511"/>
    </reaction>
</comment>
<dbReference type="PANTHER" id="PTHR39428:SF1">
    <property type="entry name" value="F420H(2)-DEPENDENT QUINONE REDUCTASE RV1261C"/>
    <property type="match status" value="1"/>
</dbReference>
<evidence type="ECO:0000256" key="1">
    <source>
        <dbReference type="ARBA" id="ARBA00008710"/>
    </source>
</evidence>
<dbReference type="EMBL" id="JBHTEE010000001">
    <property type="protein sequence ID" value="MFC7600387.1"/>
    <property type="molecule type" value="Genomic_DNA"/>
</dbReference>
<dbReference type="NCBIfam" id="TIGR00026">
    <property type="entry name" value="hi_GC_TIGR00026"/>
    <property type="match status" value="1"/>
</dbReference>
<dbReference type="InterPro" id="IPR004378">
    <property type="entry name" value="F420H2_quin_Rdtase"/>
</dbReference>
<evidence type="ECO:0000256" key="2">
    <source>
        <dbReference type="ARBA" id="ARBA00049106"/>
    </source>
</evidence>
<dbReference type="RefSeq" id="WP_343973998.1">
    <property type="nucleotide sequence ID" value="NZ_BAAAGK010000116.1"/>
</dbReference>
<dbReference type="Pfam" id="PF04075">
    <property type="entry name" value="F420H2_quin_red"/>
    <property type="match status" value="1"/>
</dbReference>
<protein>
    <submittedName>
        <fullName evidence="3">Nitroreductase/quinone reductase family protein</fullName>
    </submittedName>
</protein>
<comment type="caution">
    <text evidence="3">The sequence shown here is derived from an EMBL/GenBank/DDBJ whole genome shotgun (WGS) entry which is preliminary data.</text>
</comment>
<dbReference type="InterPro" id="IPR012349">
    <property type="entry name" value="Split_barrel_FMN-bd"/>
</dbReference>
<dbReference type="PANTHER" id="PTHR39428">
    <property type="entry name" value="F420H(2)-DEPENDENT QUINONE REDUCTASE RV1261C"/>
    <property type="match status" value="1"/>
</dbReference>